<organism evidence="2 3">
    <name type="scientific">Pontibacillus chungwhensis</name>
    <dbReference type="NCBI Taxonomy" id="265426"/>
    <lineage>
        <taxon>Bacteria</taxon>
        <taxon>Bacillati</taxon>
        <taxon>Bacillota</taxon>
        <taxon>Bacilli</taxon>
        <taxon>Bacillales</taxon>
        <taxon>Bacillaceae</taxon>
        <taxon>Pontibacillus</taxon>
    </lineage>
</organism>
<gene>
    <name evidence="2" type="ORF">QNI29_13575</name>
</gene>
<evidence type="ECO:0008006" key="4">
    <source>
        <dbReference type="Google" id="ProtNLM"/>
    </source>
</evidence>
<feature type="compositionally biased region" description="Basic residues" evidence="1">
    <location>
        <begin position="39"/>
        <end position="51"/>
    </location>
</feature>
<sequence>MSQKGPSKHNQKSAEIAKKNKQFEAELAEDVQIGNAKHQSQKKSGRQANKK</sequence>
<feature type="region of interest" description="Disordered" evidence="1">
    <location>
        <begin position="1"/>
        <end position="51"/>
    </location>
</feature>
<evidence type="ECO:0000313" key="2">
    <source>
        <dbReference type="EMBL" id="WIF96778.1"/>
    </source>
</evidence>
<accession>A0ABY8UUA5</accession>
<feature type="compositionally biased region" description="Basic and acidic residues" evidence="1">
    <location>
        <begin position="15"/>
        <end position="24"/>
    </location>
</feature>
<dbReference type="RefSeq" id="WP_231417044.1">
    <property type="nucleotide sequence ID" value="NZ_CP126446.1"/>
</dbReference>
<evidence type="ECO:0000256" key="1">
    <source>
        <dbReference type="SAM" id="MobiDB-lite"/>
    </source>
</evidence>
<dbReference type="EMBL" id="CP126446">
    <property type="protein sequence ID" value="WIF96778.1"/>
    <property type="molecule type" value="Genomic_DNA"/>
</dbReference>
<evidence type="ECO:0000313" key="3">
    <source>
        <dbReference type="Proteomes" id="UP001236652"/>
    </source>
</evidence>
<proteinExistence type="predicted"/>
<keyword evidence="3" id="KW-1185">Reference proteome</keyword>
<feature type="compositionally biased region" description="Basic residues" evidence="1">
    <location>
        <begin position="1"/>
        <end position="11"/>
    </location>
</feature>
<name>A0ABY8UUA5_9BACI</name>
<protein>
    <recommendedName>
        <fullName evidence="4">YfhD family protein</fullName>
    </recommendedName>
</protein>
<dbReference type="Proteomes" id="UP001236652">
    <property type="component" value="Chromosome"/>
</dbReference>
<reference evidence="2 3" key="1">
    <citation type="submission" date="2023-05" db="EMBL/GenBank/DDBJ databases">
        <title>Comparative genomics reveals the evidence of polycyclic aromatic hydrocarbons degradation in moderately halophilic genus Pontibacillus.</title>
        <authorList>
            <person name="Yang H."/>
            <person name="Qian Z."/>
        </authorList>
    </citation>
    <scope>NUCLEOTIDE SEQUENCE [LARGE SCALE GENOMIC DNA]</scope>
    <source>
        <strain evidence="3">HN14</strain>
    </source>
</reference>